<evidence type="ECO:0000313" key="3">
    <source>
        <dbReference type="Proteomes" id="UP000007721"/>
    </source>
</evidence>
<name>B9M7L6_GEODF</name>
<evidence type="ECO:0008006" key="4">
    <source>
        <dbReference type="Google" id="ProtNLM"/>
    </source>
</evidence>
<dbReference type="STRING" id="316067.Geob_3784"/>
<accession>B9M7L6</accession>
<dbReference type="Pfam" id="PF13430">
    <property type="entry name" value="DUF4112"/>
    <property type="match status" value="1"/>
</dbReference>
<feature type="transmembrane region" description="Helical" evidence="1">
    <location>
        <begin position="48"/>
        <end position="66"/>
    </location>
</feature>
<dbReference type="RefSeq" id="WP_012648848.1">
    <property type="nucleotide sequence ID" value="NC_011979.1"/>
</dbReference>
<reference evidence="2 3" key="1">
    <citation type="submission" date="2009-01" db="EMBL/GenBank/DDBJ databases">
        <title>Complete sequence of Geobacter sp. FRC-32.</title>
        <authorList>
            <consortium name="US DOE Joint Genome Institute"/>
            <person name="Lucas S."/>
            <person name="Copeland A."/>
            <person name="Lapidus A."/>
            <person name="Glavina del Rio T."/>
            <person name="Dalin E."/>
            <person name="Tice H."/>
            <person name="Bruce D."/>
            <person name="Goodwin L."/>
            <person name="Pitluck S."/>
            <person name="Saunders E."/>
            <person name="Brettin T."/>
            <person name="Detter J.C."/>
            <person name="Han C."/>
            <person name="Larimer F."/>
            <person name="Land M."/>
            <person name="Hauser L."/>
            <person name="Kyrpides N."/>
            <person name="Ovchinnikova G."/>
            <person name="Kostka J."/>
            <person name="Richardson P."/>
        </authorList>
    </citation>
    <scope>NUCLEOTIDE SEQUENCE [LARGE SCALE GENOMIC DNA]</scope>
    <source>
        <strain evidence="3">DSM 22248 / JCM 15807 / FRC-32</strain>
    </source>
</reference>
<keyword evidence="1" id="KW-0472">Membrane</keyword>
<gene>
    <name evidence="2" type="ordered locus">Geob_3784</name>
</gene>
<proteinExistence type="predicted"/>
<dbReference type="EMBL" id="CP001390">
    <property type="protein sequence ID" value="ACM22122.1"/>
    <property type="molecule type" value="Genomic_DNA"/>
</dbReference>
<organism evidence="2 3">
    <name type="scientific">Geotalea daltonii (strain DSM 22248 / JCM 15807 / FRC-32)</name>
    <name type="common">Geobacter daltonii</name>
    <dbReference type="NCBI Taxonomy" id="316067"/>
    <lineage>
        <taxon>Bacteria</taxon>
        <taxon>Pseudomonadati</taxon>
        <taxon>Thermodesulfobacteriota</taxon>
        <taxon>Desulfuromonadia</taxon>
        <taxon>Geobacterales</taxon>
        <taxon>Geobacteraceae</taxon>
        <taxon>Geotalea</taxon>
    </lineage>
</organism>
<keyword evidence="3" id="KW-1185">Reference proteome</keyword>
<evidence type="ECO:0000313" key="2">
    <source>
        <dbReference type="EMBL" id="ACM22122.1"/>
    </source>
</evidence>
<dbReference type="InterPro" id="IPR025187">
    <property type="entry name" value="DUF4112"/>
</dbReference>
<dbReference type="eggNOG" id="ENOG5032RYR">
    <property type="taxonomic scope" value="Bacteria"/>
</dbReference>
<keyword evidence="1" id="KW-1133">Transmembrane helix</keyword>
<feature type="transmembrane region" description="Helical" evidence="1">
    <location>
        <begin position="124"/>
        <end position="148"/>
    </location>
</feature>
<protein>
    <recommendedName>
        <fullName evidence="4">DUF4112 domain-containing protein</fullName>
    </recommendedName>
</protein>
<evidence type="ECO:0000256" key="1">
    <source>
        <dbReference type="SAM" id="Phobius"/>
    </source>
</evidence>
<dbReference type="KEGG" id="geo:Geob_3784"/>
<dbReference type="HOGENOM" id="CLU_116315_0_0_7"/>
<keyword evidence="1" id="KW-0812">Transmembrane</keyword>
<dbReference type="PANTHER" id="PTHR35519:SF2">
    <property type="entry name" value="PH DOMAIN PROTEIN"/>
    <property type="match status" value="1"/>
</dbReference>
<sequence>MNLIEKERLRKRLERLAWLTDSSIPVPGLNARVGIDPLIGLLPWFGDAIGALLSSYIVAVAARLGAPKSVLMKMGFNVAVDAIIGVVPGVGDLFDLGWKANQRNVRLLEYYIERPHQAVVTSRLFLAFLTLLLVGTVIGIGFLGFWLVRWLWLAVSGHGSW</sequence>
<dbReference type="PANTHER" id="PTHR35519">
    <property type="entry name" value="MEMBRANE PROTEINS"/>
    <property type="match status" value="1"/>
</dbReference>
<dbReference type="Proteomes" id="UP000007721">
    <property type="component" value="Chromosome"/>
</dbReference>
<dbReference type="AlphaFoldDB" id="B9M7L6"/>